<dbReference type="Proteomes" id="UP000254741">
    <property type="component" value="Unassembled WGS sequence"/>
</dbReference>
<reference evidence="2 3" key="1">
    <citation type="submission" date="2018-06" db="EMBL/GenBank/DDBJ databases">
        <authorList>
            <consortium name="Pathogen Informatics"/>
            <person name="Doyle S."/>
        </authorList>
    </citation>
    <scope>NUCLEOTIDE SEQUENCE [LARGE SCALE GENOMIC DNA]</scope>
    <source>
        <strain evidence="2 3">NCTC8297</strain>
    </source>
</reference>
<name>A0A379TEF1_SALER</name>
<protein>
    <submittedName>
        <fullName evidence="2">Biotin synthetase</fullName>
        <ecNumber evidence="2">2.8.1.6</ecNumber>
    </submittedName>
</protein>
<dbReference type="InterPro" id="IPR058240">
    <property type="entry name" value="rSAM_sf"/>
</dbReference>
<evidence type="ECO:0000313" key="2">
    <source>
        <dbReference type="EMBL" id="SUG48673.1"/>
    </source>
</evidence>
<organism evidence="2 3">
    <name type="scientific">Salmonella enterica subsp. arizonae</name>
    <dbReference type="NCBI Taxonomy" id="59203"/>
    <lineage>
        <taxon>Bacteria</taxon>
        <taxon>Pseudomonadati</taxon>
        <taxon>Pseudomonadota</taxon>
        <taxon>Gammaproteobacteria</taxon>
        <taxon>Enterobacterales</taxon>
        <taxon>Enterobacteriaceae</taxon>
        <taxon>Salmonella</taxon>
    </lineage>
</organism>
<dbReference type="Gene3D" id="3.20.20.70">
    <property type="entry name" value="Aldolase class I"/>
    <property type="match status" value="1"/>
</dbReference>
<dbReference type="GO" id="GO:0004076">
    <property type="term" value="F:biotin synthase activity"/>
    <property type="evidence" value="ECO:0007669"/>
    <property type="project" value="UniProtKB-EC"/>
</dbReference>
<dbReference type="EMBL" id="UGXG01000002">
    <property type="protein sequence ID" value="SUG48673.1"/>
    <property type="molecule type" value="Genomic_DNA"/>
</dbReference>
<gene>
    <name evidence="2" type="primary">bioB_3</name>
    <name evidence="2" type="ORF">NCTC8297_03978</name>
</gene>
<sequence>MARHPRWTLSQVTELFEKPLLELLFEAQQIHRQHFDPKQIQVSTLLSIKNWCLPGRL</sequence>
<evidence type="ECO:0000313" key="3">
    <source>
        <dbReference type="Proteomes" id="UP000254741"/>
    </source>
</evidence>
<dbReference type="InterPro" id="IPR013785">
    <property type="entry name" value="Aldolase_TIM"/>
</dbReference>
<dbReference type="AlphaFoldDB" id="A0A379TEF1"/>
<dbReference type="EC" id="2.8.1.6" evidence="2"/>
<dbReference type="SUPFAM" id="SSF102114">
    <property type="entry name" value="Radical SAM enzymes"/>
    <property type="match status" value="1"/>
</dbReference>
<accession>A0A379TEF1</accession>
<comment type="cofactor">
    <cofactor evidence="1">
        <name>[4Fe-4S] cluster</name>
        <dbReference type="ChEBI" id="CHEBI:49883"/>
    </cofactor>
</comment>
<evidence type="ECO:0000256" key="1">
    <source>
        <dbReference type="ARBA" id="ARBA00001966"/>
    </source>
</evidence>
<keyword evidence="2" id="KW-0808">Transferase</keyword>
<proteinExistence type="predicted"/>